<comment type="caution">
    <text evidence="2">The sequence shown here is derived from an EMBL/GenBank/DDBJ whole genome shotgun (WGS) entry which is preliminary data.</text>
</comment>
<dbReference type="Proteomes" id="UP001152747">
    <property type="component" value="Unassembled WGS sequence"/>
</dbReference>
<feature type="transmembrane region" description="Helical" evidence="1">
    <location>
        <begin position="152"/>
        <end position="179"/>
    </location>
</feature>
<dbReference type="InterPro" id="IPR053220">
    <property type="entry name" value="Nematode_rcpt-like_serp_H"/>
</dbReference>
<feature type="transmembrane region" description="Helical" evidence="1">
    <location>
        <begin position="56"/>
        <end position="77"/>
    </location>
</feature>
<evidence type="ECO:0000313" key="3">
    <source>
        <dbReference type="Proteomes" id="UP001152747"/>
    </source>
</evidence>
<keyword evidence="1" id="KW-0472">Membrane</keyword>
<feature type="transmembrane region" description="Helical" evidence="1">
    <location>
        <begin position="234"/>
        <end position="257"/>
    </location>
</feature>
<organism evidence="2 3">
    <name type="scientific">Caenorhabditis angaria</name>
    <dbReference type="NCBI Taxonomy" id="860376"/>
    <lineage>
        <taxon>Eukaryota</taxon>
        <taxon>Metazoa</taxon>
        <taxon>Ecdysozoa</taxon>
        <taxon>Nematoda</taxon>
        <taxon>Chromadorea</taxon>
        <taxon>Rhabditida</taxon>
        <taxon>Rhabditina</taxon>
        <taxon>Rhabditomorpha</taxon>
        <taxon>Rhabditoidea</taxon>
        <taxon>Rhabditidae</taxon>
        <taxon>Peloderinae</taxon>
        <taxon>Caenorhabditis</taxon>
    </lineage>
</organism>
<dbReference type="AlphaFoldDB" id="A0A9P1N836"/>
<keyword evidence="1" id="KW-1133">Transmembrane helix</keyword>
<evidence type="ECO:0000256" key="1">
    <source>
        <dbReference type="SAM" id="Phobius"/>
    </source>
</evidence>
<keyword evidence="1" id="KW-0812">Transmembrane</keyword>
<proteinExistence type="predicted"/>
<name>A0A9P1N836_9PELO</name>
<dbReference type="EMBL" id="CANHGI010000005">
    <property type="protein sequence ID" value="CAI5453249.1"/>
    <property type="molecule type" value="Genomic_DNA"/>
</dbReference>
<dbReference type="PANTHER" id="PTHR22941:SF2">
    <property type="entry name" value="SERPENTINE RECEPTOR, CLASS H-RELATED"/>
    <property type="match status" value="1"/>
</dbReference>
<dbReference type="PANTHER" id="PTHR22941">
    <property type="entry name" value="SERPENTINE RECEPTOR"/>
    <property type="match status" value="1"/>
</dbReference>
<evidence type="ECO:0000313" key="2">
    <source>
        <dbReference type="EMBL" id="CAI5453249.1"/>
    </source>
</evidence>
<dbReference type="InterPro" id="IPR019422">
    <property type="entry name" value="7TM_GPCR_serpentine_rcpt_Srh"/>
</dbReference>
<dbReference type="OrthoDB" id="5862289at2759"/>
<accession>A0A9P1N836</accession>
<feature type="transmembrane region" description="Helical" evidence="1">
    <location>
        <begin position="7"/>
        <end position="31"/>
    </location>
</feature>
<feature type="transmembrane region" description="Helical" evidence="1">
    <location>
        <begin position="200"/>
        <end position="222"/>
    </location>
</feature>
<evidence type="ECO:0008006" key="4">
    <source>
        <dbReference type="Google" id="ProtNLM"/>
    </source>
</evidence>
<protein>
    <recommendedName>
        <fullName evidence="4">Serpentine Receptor, class H</fullName>
    </recommendedName>
</protein>
<dbReference type="Pfam" id="PF10318">
    <property type="entry name" value="7TM_GPCR_Srh"/>
    <property type="match status" value="1"/>
</dbReference>
<gene>
    <name evidence="2" type="ORF">CAMP_LOCUS15886</name>
</gene>
<reference evidence="2" key="1">
    <citation type="submission" date="2022-11" db="EMBL/GenBank/DDBJ databases">
        <authorList>
            <person name="Kikuchi T."/>
        </authorList>
    </citation>
    <scope>NUCLEOTIDE SEQUENCE</scope>
    <source>
        <strain evidence="2">PS1010</strain>
    </source>
</reference>
<keyword evidence="3" id="KW-1185">Reference proteome</keyword>
<sequence length="295" mass="34451">MKNTKKVLLHLHFCTFLLDLVINFLVTPYIYLPTSAVTLYGILYDFFDLPFKPLCYFGQFSLYYISSVMAMSMVRLYQTRHSMVATIKYKITRKLTLLIYYTYMYSFGAIFMMLYFFDDTPTDIAKRYFLEIYPCPPKEYYEDRTLVITTDIFFAIFCMLISTCNALLHGFYFAFVGAYHLVNVKSITVSATTKKFQLTFLYNVSIQMAVPFIAILIPIIIFDITLMLSTHSQLINNIIVLTLSIHGFLSNISLICLHKPYRDYTNQLIFKENSKIESLSSVRTVMIIDIRPPRN</sequence>
<feature type="transmembrane region" description="Helical" evidence="1">
    <location>
        <begin position="98"/>
        <end position="117"/>
    </location>
</feature>